<protein>
    <submittedName>
        <fullName evidence="2">Uncharacterized protein</fullName>
    </submittedName>
</protein>
<evidence type="ECO:0000313" key="2">
    <source>
        <dbReference type="EMBL" id="KLO16283.1"/>
    </source>
</evidence>
<feature type="compositionally biased region" description="Acidic residues" evidence="1">
    <location>
        <begin position="106"/>
        <end position="118"/>
    </location>
</feature>
<evidence type="ECO:0000256" key="1">
    <source>
        <dbReference type="SAM" id="MobiDB-lite"/>
    </source>
</evidence>
<dbReference type="Proteomes" id="UP000053477">
    <property type="component" value="Unassembled WGS sequence"/>
</dbReference>
<dbReference type="AlphaFoldDB" id="A0A0H2S3F5"/>
<feature type="region of interest" description="Disordered" evidence="1">
    <location>
        <begin position="1"/>
        <end position="71"/>
    </location>
</feature>
<feature type="region of interest" description="Disordered" evidence="1">
    <location>
        <begin position="100"/>
        <end position="135"/>
    </location>
</feature>
<organism evidence="2 3">
    <name type="scientific">Schizopora paradoxa</name>
    <dbReference type="NCBI Taxonomy" id="27342"/>
    <lineage>
        <taxon>Eukaryota</taxon>
        <taxon>Fungi</taxon>
        <taxon>Dikarya</taxon>
        <taxon>Basidiomycota</taxon>
        <taxon>Agaricomycotina</taxon>
        <taxon>Agaricomycetes</taxon>
        <taxon>Hymenochaetales</taxon>
        <taxon>Schizoporaceae</taxon>
        <taxon>Schizopora</taxon>
    </lineage>
</organism>
<keyword evidence="3" id="KW-1185">Reference proteome</keyword>
<accession>A0A0H2S3F5</accession>
<name>A0A0H2S3F5_9AGAM</name>
<proteinExistence type="predicted"/>
<reference evidence="2 3" key="1">
    <citation type="submission" date="2015-04" db="EMBL/GenBank/DDBJ databases">
        <title>Complete genome sequence of Schizopora paradoxa KUC8140, a cosmopolitan wood degrader in East Asia.</title>
        <authorList>
            <consortium name="DOE Joint Genome Institute"/>
            <person name="Min B."/>
            <person name="Park H."/>
            <person name="Jang Y."/>
            <person name="Kim J.-J."/>
            <person name="Kim K.H."/>
            <person name="Pangilinan J."/>
            <person name="Lipzen A."/>
            <person name="Riley R."/>
            <person name="Grigoriev I.V."/>
            <person name="Spatafora J.W."/>
            <person name="Choi I.-G."/>
        </authorList>
    </citation>
    <scope>NUCLEOTIDE SEQUENCE [LARGE SCALE GENOMIC DNA]</scope>
    <source>
        <strain evidence="2 3">KUC8140</strain>
    </source>
</reference>
<dbReference type="OrthoDB" id="3253465at2759"/>
<evidence type="ECO:0000313" key="3">
    <source>
        <dbReference type="Proteomes" id="UP000053477"/>
    </source>
</evidence>
<sequence>MSGRAPHFHGMTGEQQIAHTANVARPLPPHGATAAPARDDEPPIQPLDDQLSDEDLSLAGAEHAPPPSDEEFAELARTMKFDELRKQLRRIDLEESILNCDRDIDGGDGDEDKDEVDETTLPQTSRPLEKENDREELGGVDLPYLIACILRNAAKPFHDEQLVTRSCESQGNQFKCPTCAKLPGELRRDKTRDRAFGDRGKLNRHIKEVHSRWMDLVLEMVTEDPNIFVCPSGDFKAPSVSAIREHCLSEKCVDQITYLELVEEAGIKLEDICPSIGPTFKLDHRESESIHLSGDKIDDELDGYIPRFGSADSEIFKDISAADAFFEDIPNFVYRGSEAGLVDTTNDDDMEAFWAAHPDRYKVMTIQDLTDGSWSAQDILNELERTGKRASTLAVQCIEELCSALAEVRGFASEDRRQEK</sequence>
<dbReference type="EMBL" id="KQ085918">
    <property type="protein sequence ID" value="KLO16283.1"/>
    <property type="molecule type" value="Genomic_DNA"/>
</dbReference>
<gene>
    <name evidence="2" type="ORF">SCHPADRAFT_901669</name>
</gene>
<dbReference type="InParanoid" id="A0A0H2S3F5"/>